<dbReference type="AlphaFoldDB" id="A0A1H8R5D7"/>
<dbReference type="Proteomes" id="UP000199615">
    <property type="component" value="Unassembled WGS sequence"/>
</dbReference>
<keyword evidence="4" id="KW-0675">Receptor</keyword>
<dbReference type="Gene3D" id="3.30.450.270">
    <property type="match status" value="1"/>
</dbReference>
<sequence length="732" mass="80591">MTAETPSSPAFGTADLSNCEQEQIHLAGSIQPHGALLVISEPDHRVIQASANAAEFLNLECLLGLPLAELDGDLLMRILPHLDPPSEGTPIAVRCRIGNPGADFDGLIHRPAEGGLIVELERAGPAIDLAQMVGPALEKIRTANSIRALCEVTAQLFQDRTGYDRVMVYRFDEEGHGEVFCERHVPGLESYFGNRYPSSDIPQMARRLYERIRVRVLVDVNYQPVPLQPRLSPFTGQDLDMSSCFLRSMSPIHLQYLKNMGVRATLVVSLVVGGKLWGLIACHHYQPRFIHFELRAVCELLAEAIATRITALESFAQSQSELFVQRLEQRMIEAISREGDWRAAIFDAAQSILQPTGAAGCALIYEGQVTTSGEVPATQDIREIAAWLGRQPNASVISTSSFTLDAPEFASLISVASGVAGAPVSNQPGEFLIWFRPERVRTVTWGGDPKKPFVIGNTPADLSPRRSFAKWNQVVEGTSDPWTPADLAAVRTIGQSVADIVLQFRAVRTLIAQERLDQFSRQVLTSDHPVVIADIEGKILLVNEAFTALLPKECTPIRRLDDLASAFLEPYDFMRSVGELINHQRGWRGELLLRGPGNAVRPMMVRADPVMPARDRALGFVLIFTDNADRRAADAARGRFQEGVIKSTRVSSLRLDSKSDLVHQNLLSALVENAQLAALEITYGVETGRIADMLEGVRNSTLRTAEVLEHLMLHASRTAVDDSTSRTQKTRK</sequence>
<feature type="domain" description="Phytochrome chromophore attachment site" evidence="5">
    <location>
        <begin position="145"/>
        <end position="303"/>
    </location>
</feature>
<dbReference type="CDD" id="cd00130">
    <property type="entry name" value="PAS"/>
    <property type="match status" value="1"/>
</dbReference>
<evidence type="ECO:0000313" key="6">
    <source>
        <dbReference type="EMBL" id="SEO61344.1"/>
    </source>
</evidence>
<dbReference type="SUPFAM" id="SSF55781">
    <property type="entry name" value="GAF domain-like"/>
    <property type="match status" value="2"/>
</dbReference>
<gene>
    <name evidence="6" type="ORF">SAMN05444123_103493</name>
</gene>
<dbReference type="InterPro" id="IPR001294">
    <property type="entry name" value="Phytochrome"/>
</dbReference>
<evidence type="ECO:0000256" key="2">
    <source>
        <dbReference type="ARBA" id="ARBA00022606"/>
    </source>
</evidence>
<reference evidence="7" key="1">
    <citation type="submission" date="2016-10" db="EMBL/GenBank/DDBJ databases">
        <authorList>
            <person name="Varghese N."/>
            <person name="Submissions S."/>
        </authorList>
    </citation>
    <scope>NUCLEOTIDE SEQUENCE [LARGE SCALE GENOMIC DNA]</scope>
    <source>
        <strain evidence="7">DSM 123</strain>
    </source>
</reference>
<evidence type="ECO:0000259" key="5">
    <source>
        <dbReference type="PROSITE" id="PS50046"/>
    </source>
</evidence>
<accession>A0A1H8R5D7</accession>
<dbReference type="InterPro" id="IPR043150">
    <property type="entry name" value="Phytochrome_PHY_sf"/>
</dbReference>
<keyword evidence="3" id="KW-0157">Chromophore</keyword>
<dbReference type="PANTHER" id="PTHR43065">
    <property type="entry name" value="SENSOR HISTIDINE KINASE"/>
    <property type="match status" value="1"/>
</dbReference>
<keyword evidence="2" id="KW-0716">Sensory transduction</keyword>
<dbReference type="RefSeq" id="WP_011504126.1">
    <property type="nucleotide sequence ID" value="NZ_FODT01000003.1"/>
</dbReference>
<dbReference type="Pfam" id="PF01590">
    <property type="entry name" value="GAF"/>
    <property type="match status" value="1"/>
</dbReference>
<dbReference type="InterPro" id="IPR003018">
    <property type="entry name" value="GAF"/>
</dbReference>
<protein>
    <submittedName>
        <fullName evidence="6">PAS fold-containing protein</fullName>
    </submittedName>
</protein>
<dbReference type="GO" id="GO:0009584">
    <property type="term" value="P:detection of visible light"/>
    <property type="evidence" value="ECO:0007669"/>
    <property type="project" value="InterPro"/>
</dbReference>
<dbReference type="Pfam" id="PF00360">
    <property type="entry name" value="PHY"/>
    <property type="match status" value="1"/>
</dbReference>
<dbReference type="InterPro" id="IPR000014">
    <property type="entry name" value="PAS"/>
</dbReference>
<keyword evidence="7" id="KW-1185">Reference proteome</keyword>
<dbReference type="Gene3D" id="3.30.450.40">
    <property type="match status" value="1"/>
</dbReference>
<dbReference type="GO" id="GO:0009881">
    <property type="term" value="F:photoreceptor activity"/>
    <property type="evidence" value="ECO:0007669"/>
    <property type="project" value="UniProtKB-KW"/>
</dbReference>
<dbReference type="PRINTS" id="PR01033">
    <property type="entry name" value="PHYTOCHROME"/>
</dbReference>
<evidence type="ECO:0000256" key="4">
    <source>
        <dbReference type="ARBA" id="ARBA00023170"/>
    </source>
</evidence>
<dbReference type="InterPro" id="IPR016132">
    <property type="entry name" value="Phyto_chromo_attachment"/>
</dbReference>
<dbReference type="InterPro" id="IPR029016">
    <property type="entry name" value="GAF-like_dom_sf"/>
</dbReference>
<name>A0A1H8R5D7_9BRAD</name>
<dbReference type="Gene3D" id="3.30.450.20">
    <property type="entry name" value="PAS domain"/>
    <property type="match status" value="2"/>
</dbReference>
<dbReference type="GO" id="GO:0006355">
    <property type="term" value="P:regulation of DNA-templated transcription"/>
    <property type="evidence" value="ECO:0007669"/>
    <property type="project" value="InterPro"/>
</dbReference>
<dbReference type="PROSITE" id="PS50046">
    <property type="entry name" value="PHYTOCHROME_2"/>
    <property type="match status" value="1"/>
</dbReference>
<dbReference type="InterPro" id="IPR013654">
    <property type="entry name" value="PAS_2"/>
</dbReference>
<organism evidence="6 7">
    <name type="scientific">Rhodopseudomonas pseudopalustris</name>
    <dbReference type="NCBI Taxonomy" id="1513892"/>
    <lineage>
        <taxon>Bacteria</taxon>
        <taxon>Pseudomonadati</taxon>
        <taxon>Pseudomonadota</taxon>
        <taxon>Alphaproteobacteria</taxon>
        <taxon>Hyphomicrobiales</taxon>
        <taxon>Nitrobacteraceae</taxon>
        <taxon>Rhodopseudomonas</taxon>
    </lineage>
</organism>
<evidence type="ECO:0000256" key="1">
    <source>
        <dbReference type="ARBA" id="ARBA00022543"/>
    </source>
</evidence>
<keyword evidence="1" id="KW-0600">Photoreceptor protein</keyword>
<dbReference type="EMBL" id="FODT01000003">
    <property type="protein sequence ID" value="SEO61344.1"/>
    <property type="molecule type" value="Genomic_DNA"/>
</dbReference>
<evidence type="ECO:0000256" key="3">
    <source>
        <dbReference type="ARBA" id="ARBA00022991"/>
    </source>
</evidence>
<dbReference type="SUPFAM" id="SSF55785">
    <property type="entry name" value="PYP-like sensor domain (PAS domain)"/>
    <property type="match status" value="2"/>
</dbReference>
<dbReference type="SMART" id="SM00065">
    <property type="entry name" value="GAF"/>
    <property type="match status" value="1"/>
</dbReference>
<dbReference type="PANTHER" id="PTHR43065:SF42">
    <property type="entry name" value="TWO-COMPONENT SENSOR PPRA"/>
    <property type="match status" value="1"/>
</dbReference>
<dbReference type="InterPro" id="IPR035965">
    <property type="entry name" value="PAS-like_dom_sf"/>
</dbReference>
<dbReference type="Pfam" id="PF08446">
    <property type="entry name" value="PAS_2"/>
    <property type="match status" value="1"/>
</dbReference>
<evidence type="ECO:0000313" key="7">
    <source>
        <dbReference type="Proteomes" id="UP000199615"/>
    </source>
</evidence>
<proteinExistence type="predicted"/>
<dbReference type="InterPro" id="IPR013515">
    <property type="entry name" value="Phytochrome_cen-reg"/>
</dbReference>